<dbReference type="AlphaFoldDB" id="A0A1S3YKD2"/>
<proteinExistence type="predicted"/>
<dbReference type="PaxDb" id="4097-A0A1S3YKD2"/>
<dbReference type="RefSeq" id="XP_016452412.1">
    <property type="nucleotide sequence ID" value="XM_016596926.1"/>
</dbReference>
<gene>
    <name evidence="1" type="primary">LOC107776969</name>
</gene>
<dbReference type="KEGG" id="nta:107776969"/>
<evidence type="ECO:0008006" key="2">
    <source>
        <dbReference type="Google" id="ProtNLM"/>
    </source>
</evidence>
<protein>
    <recommendedName>
        <fullName evidence="2">Reverse transcriptase Ty1/copia-type domain-containing protein</fullName>
    </recommendedName>
</protein>
<name>A0A1S3YKD2_TOBAC</name>
<accession>A0A1S3YKD2</accession>
<reference evidence="1" key="1">
    <citation type="submission" date="2025-08" db="UniProtKB">
        <authorList>
            <consortium name="RefSeq"/>
        </authorList>
    </citation>
    <scope>IDENTIFICATION</scope>
</reference>
<organism evidence="1">
    <name type="scientific">Nicotiana tabacum</name>
    <name type="common">Common tobacco</name>
    <dbReference type="NCBI Taxonomy" id="4097"/>
    <lineage>
        <taxon>Eukaryota</taxon>
        <taxon>Viridiplantae</taxon>
        <taxon>Streptophyta</taxon>
        <taxon>Embryophyta</taxon>
        <taxon>Tracheophyta</taxon>
        <taxon>Spermatophyta</taxon>
        <taxon>Magnoliopsida</taxon>
        <taxon>eudicotyledons</taxon>
        <taxon>Gunneridae</taxon>
        <taxon>Pentapetalae</taxon>
        <taxon>asterids</taxon>
        <taxon>lamiids</taxon>
        <taxon>Solanales</taxon>
        <taxon>Solanaceae</taxon>
        <taxon>Nicotianoideae</taxon>
        <taxon>Nicotianeae</taxon>
        <taxon>Nicotiana</taxon>
    </lineage>
</organism>
<sequence length="223" mass="25126">MDVFNAFLQVNLEEDVYMLPPPSLASKGSPRKSWNMKLSEALVVVGFKKSRHDYYLFTKQSGSDQLIILIKDLGEMKYFLDLEIARSKHGIMVCQQKFALDLIAELGLACPKPASTPLEQNTISRSSAEAEYRTMDNVVAEQTLYMTKEPSTYRSIVISLGRIQAGLIRTSHISIDMQLADILTKELGKTQHDFLLFKLGMLNLFSLHILRGSDNNNDDVAIH</sequence>
<evidence type="ECO:0000313" key="1">
    <source>
        <dbReference type="RefSeq" id="XP_016452412.1"/>
    </source>
</evidence>